<dbReference type="Pfam" id="PF00881">
    <property type="entry name" value="Nitroreductase"/>
    <property type="match status" value="2"/>
</dbReference>
<dbReference type="PANTHER" id="PTHR43425:SF2">
    <property type="entry name" value="OXYGEN-INSENSITIVE NADPH NITROREDUCTASE"/>
    <property type="match status" value="1"/>
</dbReference>
<dbReference type="Proteomes" id="UP001275440">
    <property type="component" value="Unassembled WGS sequence"/>
</dbReference>
<comment type="similarity">
    <text evidence="1 5">Belongs to the flavin oxidoreductase frp family.</text>
</comment>
<dbReference type="InterPro" id="IPR000415">
    <property type="entry name" value="Nitroreductase-like"/>
</dbReference>
<feature type="domain" description="Nitroreductase" evidence="6">
    <location>
        <begin position="49"/>
        <end position="100"/>
    </location>
</feature>
<reference evidence="7 8" key="1">
    <citation type="submission" date="2019-10" db="EMBL/GenBank/DDBJ databases">
        <title>Draft Genome Assembly of Rhodococcus zopfii DSM44189.</title>
        <authorList>
            <person name="Sutton J.M."/>
            <person name="Akob D.M."/>
            <person name="Bushman T.J."/>
        </authorList>
    </citation>
    <scope>NUCLEOTIDE SEQUENCE [LARGE SCALE GENOMIC DNA]</scope>
    <source>
        <strain evidence="7 8">DSM 44189</strain>
    </source>
</reference>
<feature type="domain" description="Nitroreductase" evidence="6">
    <location>
        <begin position="102"/>
        <end position="202"/>
    </location>
</feature>
<proteinExistence type="inferred from homology"/>
<evidence type="ECO:0000313" key="7">
    <source>
        <dbReference type="EMBL" id="MDV2474472.1"/>
    </source>
</evidence>
<keyword evidence="2 5" id="KW-0285">Flavoprotein</keyword>
<evidence type="ECO:0000256" key="5">
    <source>
        <dbReference type="PIRNR" id="PIRNR005426"/>
    </source>
</evidence>
<sequence>MTDTVVDSRRAALGLRYGATEAENPVTSDNPVQSENPAWNEVLATQLAHRSVRKFLPDTLSDDQLRAIVAAASSAASSSNLQLWSVVAVTDRDRLGRIASLAGDQDAVRNAPLLLVWVADLARAGRIAEQRDRDLVNAGFVESALLGVVDATLAAQNAALAAESLGLGTVYIGAIRNHPTRLAEELNLPAHSFAVVGLVVGHPDPAESAEVKPRLGVDVVLHREQYDLAAQEAGIAEYEARISAFYREQGLPDSWTDRVVGRFATRGALGVREGLREALERRGFDLN</sequence>
<keyword evidence="3 5" id="KW-0288">FMN</keyword>
<accession>A0ABU3WL31</accession>
<keyword evidence="8" id="KW-1185">Reference proteome</keyword>
<evidence type="ECO:0000259" key="6">
    <source>
        <dbReference type="Pfam" id="PF00881"/>
    </source>
</evidence>
<name>A0ABU3WL31_9NOCA</name>
<dbReference type="SUPFAM" id="SSF55469">
    <property type="entry name" value="FMN-dependent nitroreductase-like"/>
    <property type="match status" value="1"/>
</dbReference>
<dbReference type="PIRSF" id="PIRSF005426">
    <property type="entry name" value="Frp"/>
    <property type="match status" value="1"/>
</dbReference>
<evidence type="ECO:0000313" key="8">
    <source>
        <dbReference type="Proteomes" id="UP001275440"/>
    </source>
</evidence>
<evidence type="ECO:0000256" key="1">
    <source>
        <dbReference type="ARBA" id="ARBA00008366"/>
    </source>
</evidence>
<keyword evidence="5" id="KW-0521">NADP</keyword>
<protein>
    <submittedName>
        <fullName evidence="7">NADPH-dependent oxidoreductase</fullName>
    </submittedName>
</protein>
<keyword evidence="4 5" id="KW-0560">Oxidoreductase</keyword>
<evidence type="ECO:0000256" key="2">
    <source>
        <dbReference type="ARBA" id="ARBA00022630"/>
    </source>
</evidence>
<dbReference type="RefSeq" id="WP_072811334.1">
    <property type="nucleotide sequence ID" value="NZ_JAHWLX010000181.1"/>
</dbReference>
<gene>
    <name evidence="7" type="ORF">F8M49_01860</name>
</gene>
<evidence type="ECO:0000256" key="4">
    <source>
        <dbReference type="ARBA" id="ARBA00023002"/>
    </source>
</evidence>
<evidence type="ECO:0000256" key="3">
    <source>
        <dbReference type="ARBA" id="ARBA00022643"/>
    </source>
</evidence>
<organism evidence="7 8">
    <name type="scientific">Rhodococcus zopfii</name>
    <dbReference type="NCBI Taxonomy" id="43772"/>
    <lineage>
        <taxon>Bacteria</taxon>
        <taxon>Bacillati</taxon>
        <taxon>Actinomycetota</taxon>
        <taxon>Actinomycetes</taxon>
        <taxon>Mycobacteriales</taxon>
        <taxon>Nocardiaceae</taxon>
        <taxon>Rhodococcus</taxon>
    </lineage>
</organism>
<dbReference type="InterPro" id="IPR029479">
    <property type="entry name" value="Nitroreductase"/>
</dbReference>
<comment type="caution">
    <text evidence="7">The sequence shown here is derived from an EMBL/GenBank/DDBJ whole genome shotgun (WGS) entry which is preliminary data.</text>
</comment>
<dbReference type="EMBL" id="WBMO01000001">
    <property type="protein sequence ID" value="MDV2474472.1"/>
    <property type="molecule type" value="Genomic_DNA"/>
</dbReference>
<dbReference type="PANTHER" id="PTHR43425">
    <property type="entry name" value="OXYGEN-INSENSITIVE NADPH NITROREDUCTASE"/>
    <property type="match status" value="1"/>
</dbReference>
<dbReference type="Gene3D" id="3.40.109.10">
    <property type="entry name" value="NADH Oxidase"/>
    <property type="match status" value="1"/>
</dbReference>
<dbReference type="InterPro" id="IPR016446">
    <property type="entry name" value="Flavin_OxRdtase_Frp"/>
</dbReference>